<comment type="caution">
    <text evidence="6">The sequence shown here is derived from an EMBL/GenBank/DDBJ whole genome shotgun (WGS) entry which is preliminary data.</text>
</comment>
<dbReference type="GO" id="GO:0042732">
    <property type="term" value="P:D-xylose metabolic process"/>
    <property type="evidence" value="ECO:0007669"/>
    <property type="project" value="InterPro"/>
</dbReference>
<dbReference type="Pfam" id="PF01370">
    <property type="entry name" value="Epimerase"/>
    <property type="match status" value="1"/>
</dbReference>
<dbReference type="Gene3D" id="3.40.50.720">
    <property type="entry name" value="NAD(P)-binding Rossmann-like Domain"/>
    <property type="match status" value="1"/>
</dbReference>
<name>A0A7Y9TT40_9BACT</name>
<keyword evidence="2" id="KW-0210">Decarboxylase</keyword>
<dbReference type="GO" id="GO:0048040">
    <property type="term" value="F:UDP-glucuronate decarboxylase activity"/>
    <property type="evidence" value="ECO:0007669"/>
    <property type="project" value="TreeGrafter"/>
</dbReference>
<dbReference type="InterPro" id="IPR001509">
    <property type="entry name" value="Epimerase_deHydtase"/>
</dbReference>
<evidence type="ECO:0000256" key="4">
    <source>
        <dbReference type="ARBA" id="ARBA00023239"/>
    </source>
</evidence>
<evidence type="ECO:0000256" key="3">
    <source>
        <dbReference type="ARBA" id="ARBA00023027"/>
    </source>
</evidence>
<proteinExistence type="predicted"/>
<protein>
    <submittedName>
        <fullName evidence="6">Nucleoside-diphosphate-sugar epimerase</fullName>
    </submittedName>
</protein>
<keyword evidence="7" id="KW-1185">Reference proteome</keyword>
<keyword evidence="4" id="KW-0456">Lyase</keyword>
<evidence type="ECO:0000256" key="1">
    <source>
        <dbReference type="ARBA" id="ARBA00001911"/>
    </source>
</evidence>
<reference evidence="6 7" key="1">
    <citation type="submission" date="2020-07" db="EMBL/GenBank/DDBJ databases">
        <title>Genomic Encyclopedia of Type Strains, Phase IV (KMG-V): Genome sequencing to study the core and pangenomes of soil and plant-associated prokaryotes.</title>
        <authorList>
            <person name="Whitman W."/>
        </authorList>
    </citation>
    <scope>NUCLEOTIDE SEQUENCE [LARGE SCALE GENOMIC DNA]</scope>
    <source>
        <strain evidence="6 7">X4EP2</strain>
    </source>
</reference>
<sequence>MNSKRILFTGTAVFLGSHLRDSLLNAGNHVIGIDNLSTGSDINLAHLSRENRFDFVQQDICQPFDVGPVDFVFNFASPASPVDYTRLGIGTLLVGSSKTLNTLEIAKKYCAGYFHASTSECYGDPEAHPQPETYWGNVNPVGPRSVYDEAKRFSEAAVMAFYRYHRVNTHLVRIFNMYGPGLQINDGRVISNFMAQVLWRTAYHLWRWLADTQFLLCVRFSRRHSCSVEFRGTLSSKYRQSRRMDDSRVRHRDPNGYRLRQKNYFYATSTR</sequence>
<gene>
    <name evidence="6" type="ORF">HDF17_001938</name>
</gene>
<dbReference type="GO" id="GO:0005737">
    <property type="term" value="C:cytoplasm"/>
    <property type="evidence" value="ECO:0007669"/>
    <property type="project" value="TreeGrafter"/>
</dbReference>
<evidence type="ECO:0000313" key="6">
    <source>
        <dbReference type="EMBL" id="NYF79618.1"/>
    </source>
</evidence>
<dbReference type="GO" id="GO:0033320">
    <property type="term" value="P:UDP-D-xylose biosynthetic process"/>
    <property type="evidence" value="ECO:0007669"/>
    <property type="project" value="UniProtKB-UniPathway"/>
</dbReference>
<dbReference type="PANTHER" id="PTHR43078:SF6">
    <property type="entry name" value="UDP-GLUCURONIC ACID DECARBOXYLASE 1"/>
    <property type="match status" value="1"/>
</dbReference>
<dbReference type="InterPro" id="IPR044516">
    <property type="entry name" value="UXS-like"/>
</dbReference>
<evidence type="ECO:0000313" key="7">
    <source>
        <dbReference type="Proteomes" id="UP000589520"/>
    </source>
</evidence>
<evidence type="ECO:0000256" key="2">
    <source>
        <dbReference type="ARBA" id="ARBA00022793"/>
    </source>
</evidence>
<comment type="cofactor">
    <cofactor evidence="1">
        <name>NAD(+)</name>
        <dbReference type="ChEBI" id="CHEBI:57540"/>
    </cofactor>
</comment>
<dbReference type="SUPFAM" id="SSF51735">
    <property type="entry name" value="NAD(P)-binding Rossmann-fold domains"/>
    <property type="match status" value="1"/>
</dbReference>
<accession>A0A7Y9TT40</accession>
<dbReference type="AlphaFoldDB" id="A0A7Y9TT40"/>
<evidence type="ECO:0000259" key="5">
    <source>
        <dbReference type="Pfam" id="PF01370"/>
    </source>
</evidence>
<dbReference type="Proteomes" id="UP000589520">
    <property type="component" value="Unassembled WGS sequence"/>
</dbReference>
<organism evidence="6 7">
    <name type="scientific">Granulicella arctica</name>
    <dbReference type="NCBI Taxonomy" id="940613"/>
    <lineage>
        <taxon>Bacteria</taxon>
        <taxon>Pseudomonadati</taxon>
        <taxon>Acidobacteriota</taxon>
        <taxon>Terriglobia</taxon>
        <taxon>Terriglobales</taxon>
        <taxon>Acidobacteriaceae</taxon>
        <taxon>Granulicella</taxon>
    </lineage>
</organism>
<dbReference type="PANTHER" id="PTHR43078">
    <property type="entry name" value="UDP-GLUCURONIC ACID DECARBOXYLASE-RELATED"/>
    <property type="match status" value="1"/>
</dbReference>
<dbReference type="InterPro" id="IPR036291">
    <property type="entry name" value="NAD(P)-bd_dom_sf"/>
</dbReference>
<feature type="domain" description="NAD-dependent epimerase/dehydratase" evidence="5">
    <location>
        <begin position="6"/>
        <end position="198"/>
    </location>
</feature>
<dbReference type="EMBL" id="JACCCW010000002">
    <property type="protein sequence ID" value="NYF79618.1"/>
    <property type="molecule type" value="Genomic_DNA"/>
</dbReference>
<dbReference type="GO" id="GO:0070403">
    <property type="term" value="F:NAD+ binding"/>
    <property type="evidence" value="ECO:0007669"/>
    <property type="project" value="InterPro"/>
</dbReference>
<dbReference type="UniPathway" id="UPA00796">
    <property type="reaction ID" value="UER00771"/>
</dbReference>
<keyword evidence="3" id="KW-0520">NAD</keyword>